<evidence type="ECO:0000256" key="2">
    <source>
        <dbReference type="ARBA" id="ARBA00022448"/>
    </source>
</evidence>
<feature type="region of interest" description="Disordered" evidence="7">
    <location>
        <begin position="37"/>
        <end position="60"/>
    </location>
</feature>
<dbReference type="CDD" id="cd22809">
    <property type="entry name" value="Complexin_NTD_CPLX_III_IV"/>
    <property type="match status" value="1"/>
</dbReference>
<dbReference type="InterPro" id="IPR008849">
    <property type="entry name" value="Synaphin"/>
</dbReference>
<protein>
    <submittedName>
        <fullName evidence="8">Complexin-4</fullName>
    </submittedName>
</protein>
<reference evidence="8" key="1">
    <citation type="journal article" date="2023" name="Front. Mar. Sci.">
        <title>A new Merluccius polli reference genome to investigate the effects of global change in West African waters.</title>
        <authorList>
            <person name="Mateo J.L."/>
            <person name="Blanco-Fernandez C."/>
            <person name="Garcia-Vazquez E."/>
            <person name="Machado-Schiaffino G."/>
        </authorList>
    </citation>
    <scope>NUCLEOTIDE SEQUENCE</scope>
    <source>
        <strain evidence="8">C29</strain>
        <tissue evidence="8">Fin</tissue>
    </source>
</reference>
<dbReference type="GO" id="GO:0046928">
    <property type="term" value="P:regulation of neurotransmitter secretion"/>
    <property type="evidence" value="ECO:0007669"/>
    <property type="project" value="TreeGrafter"/>
</dbReference>
<keyword evidence="2" id="KW-0813">Transport</keyword>
<evidence type="ECO:0000313" key="8">
    <source>
        <dbReference type="EMBL" id="KAK0143462.1"/>
    </source>
</evidence>
<accession>A0AA47MNY1</accession>
<dbReference type="GO" id="GO:0016079">
    <property type="term" value="P:synaptic vesicle exocytosis"/>
    <property type="evidence" value="ECO:0007669"/>
    <property type="project" value="TreeGrafter"/>
</dbReference>
<dbReference type="Pfam" id="PF05835">
    <property type="entry name" value="Synaphin"/>
    <property type="match status" value="1"/>
</dbReference>
<comment type="subcellular location">
    <subcellularLocation>
        <location evidence="6">Synapse</location>
    </subcellularLocation>
</comment>
<feature type="compositionally biased region" description="Basic and acidic residues" evidence="7">
    <location>
        <begin position="140"/>
        <end position="151"/>
    </location>
</feature>
<dbReference type="EMBL" id="JAOPHQ010003414">
    <property type="protein sequence ID" value="KAK0143462.1"/>
    <property type="molecule type" value="Genomic_DNA"/>
</dbReference>
<comment type="caution">
    <text evidence="8">The sequence shown here is derived from an EMBL/GenBank/DDBJ whole genome shotgun (WGS) entry which is preliminary data.</text>
</comment>
<evidence type="ECO:0000256" key="3">
    <source>
        <dbReference type="ARBA" id="ARBA00022483"/>
    </source>
</evidence>
<dbReference type="GO" id="GO:0019905">
    <property type="term" value="F:syntaxin binding"/>
    <property type="evidence" value="ECO:0007669"/>
    <property type="project" value="InterPro"/>
</dbReference>
<keyword evidence="4" id="KW-0532">Neurotransmitter transport</keyword>
<feature type="region of interest" description="Disordered" evidence="7">
    <location>
        <begin position="140"/>
        <end position="168"/>
    </location>
</feature>
<keyword evidence="3" id="KW-0268">Exocytosis</keyword>
<gene>
    <name evidence="8" type="primary">Cplx4_0</name>
    <name evidence="8" type="ORF">N1851_018437</name>
</gene>
<sequence>MSLAIRTDDTKVGPKTDGHTLRCLVVVLVSVSTPQLSSGLLDQGDRQGGSVSKDDGDQDQHLRHDEQEGLQGLHEGDDPQIHAAHGDADVVNGATVVGPGVHLSQFQVLGFGLVSSILHSSTTESPTRELLLQFAEDTRRASATASRERRGANGAMATTEMTREQAEEYQKQLVDEKIERDAEFLVKKAERAALRSCLRDKYRLPKSERDDSILELAGDDIDVPEELLTMVEGEGEEEEQKASLLGHMQTLQNMDMDQMKEKASATVTELRSKAEGKCSVM</sequence>
<dbReference type="PANTHER" id="PTHR16705">
    <property type="entry name" value="COMPLEXIN"/>
    <property type="match status" value="1"/>
</dbReference>
<evidence type="ECO:0000256" key="5">
    <source>
        <dbReference type="ARBA" id="ARBA00023018"/>
    </source>
</evidence>
<dbReference type="GO" id="GO:0031201">
    <property type="term" value="C:SNARE complex"/>
    <property type="evidence" value="ECO:0007669"/>
    <property type="project" value="TreeGrafter"/>
</dbReference>
<evidence type="ECO:0000256" key="4">
    <source>
        <dbReference type="ARBA" id="ARBA00022775"/>
    </source>
</evidence>
<proteinExistence type="inferred from homology"/>
<comment type="similarity">
    <text evidence="1">Belongs to the complexin/synaphin family.</text>
</comment>
<organism evidence="8 9">
    <name type="scientific">Merluccius polli</name>
    <name type="common">Benguela hake</name>
    <name type="synonym">Merluccius cadenati</name>
    <dbReference type="NCBI Taxonomy" id="89951"/>
    <lineage>
        <taxon>Eukaryota</taxon>
        <taxon>Metazoa</taxon>
        <taxon>Chordata</taxon>
        <taxon>Craniata</taxon>
        <taxon>Vertebrata</taxon>
        <taxon>Euteleostomi</taxon>
        <taxon>Actinopterygii</taxon>
        <taxon>Neopterygii</taxon>
        <taxon>Teleostei</taxon>
        <taxon>Neoteleostei</taxon>
        <taxon>Acanthomorphata</taxon>
        <taxon>Zeiogadaria</taxon>
        <taxon>Gadariae</taxon>
        <taxon>Gadiformes</taxon>
        <taxon>Gadoidei</taxon>
        <taxon>Merlucciidae</taxon>
        <taxon>Merluccius</taxon>
    </lineage>
</organism>
<evidence type="ECO:0000256" key="1">
    <source>
        <dbReference type="ARBA" id="ARBA00005396"/>
    </source>
</evidence>
<evidence type="ECO:0000313" key="9">
    <source>
        <dbReference type="Proteomes" id="UP001174136"/>
    </source>
</evidence>
<dbReference type="AlphaFoldDB" id="A0AA47MNY1"/>
<keyword evidence="9" id="KW-1185">Reference proteome</keyword>
<name>A0AA47MNY1_MERPO</name>
<dbReference type="PANTHER" id="PTHR16705:SF7">
    <property type="entry name" value="COMPLEXIN-4"/>
    <property type="match status" value="1"/>
</dbReference>
<evidence type="ECO:0000256" key="6">
    <source>
        <dbReference type="ARBA" id="ARBA00034103"/>
    </source>
</evidence>
<keyword evidence="5" id="KW-0770">Synapse</keyword>
<evidence type="ECO:0000256" key="7">
    <source>
        <dbReference type="SAM" id="MobiDB-lite"/>
    </source>
</evidence>
<dbReference type="Proteomes" id="UP001174136">
    <property type="component" value="Unassembled WGS sequence"/>
</dbReference>
<dbReference type="GO" id="GO:0043195">
    <property type="term" value="C:terminal bouton"/>
    <property type="evidence" value="ECO:0007669"/>
    <property type="project" value="TreeGrafter"/>
</dbReference>